<evidence type="ECO:0000313" key="1">
    <source>
        <dbReference type="EMBL" id="GFH54336.1"/>
    </source>
</evidence>
<dbReference type="Proteomes" id="UP001054902">
    <property type="component" value="Unassembled WGS sequence"/>
</dbReference>
<protein>
    <submittedName>
        <fullName evidence="1">Uncharacterized protein</fullName>
    </submittedName>
</protein>
<dbReference type="AlphaFoldDB" id="A0AAD3D042"/>
<sequence length="274" mass="31181">MNSINHNNDNTISRPNAFISEARPTYKRMHLAKGAQLTRAATSPMEKQRFPTVVFKREPMRRAETTRLVNHSSHDIVNNSSPLQNNNNKMQESDEWNVQNLPKFPFYFHMEKAHEYVDDESSVISKRISDCLNKFDNTFNVTYDDEKAIAYAEGKDSSKPNYCKMQIRLFQAIDSSSILVECQRRTGCCLAFHSMAMRILCAAKGCPEEIQEVCPHSSIGADILEQCRKTSLPVEFDETDIEETDNQCTCGQYAFFSSQDNECSCIGTDQIVGL</sequence>
<proteinExistence type="predicted"/>
<dbReference type="EMBL" id="BLLK01000047">
    <property type="protein sequence ID" value="GFH54336.1"/>
    <property type="molecule type" value="Genomic_DNA"/>
</dbReference>
<evidence type="ECO:0000313" key="2">
    <source>
        <dbReference type="Proteomes" id="UP001054902"/>
    </source>
</evidence>
<name>A0AAD3D042_9STRA</name>
<keyword evidence="2" id="KW-1185">Reference proteome</keyword>
<accession>A0AAD3D042</accession>
<gene>
    <name evidence="1" type="ORF">CTEN210_10812</name>
</gene>
<comment type="caution">
    <text evidence="1">The sequence shown here is derived from an EMBL/GenBank/DDBJ whole genome shotgun (WGS) entry which is preliminary data.</text>
</comment>
<organism evidence="1 2">
    <name type="scientific">Chaetoceros tenuissimus</name>
    <dbReference type="NCBI Taxonomy" id="426638"/>
    <lineage>
        <taxon>Eukaryota</taxon>
        <taxon>Sar</taxon>
        <taxon>Stramenopiles</taxon>
        <taxon>Ochrophyta</taxon>
        <taxon>Bacillariophyta</taxon>
        <taxon>Coscinodiscophyceae</taxon>
        <taxon>Chaetocerotophycidae</taxon>
        <taxon>Chaetocerotales</taxon>
        <taxon>Chaetocerotaceae</taxon>
        <taxon>Chaetoceros</taxon>
    </lineage>
</organism>
<reference evidence="1 2" key="1">
    <citation type="journal article" date="2021" name="Sci. Rep.">
        <title>The genome of the diatom Chaetoceros tenuissimus carries an ancient integrated fragment of an extant virus.</title>
        <authorList>
            <person name="Hongo Y."/>
            <person name="Kimura K."/>
            <person name="Takaki Y."/>
            <person name="Yoshida Y."/>
            <person name="Baba S."/>
            <person name="Kobayashi G."/>
            <person name="Nagasaki K."/>
            <person name="Hano T."/>
            <person name="Tomaru Y."/>
        </authorList>
    </citation>
    <scope>NUCLEOTIDE SEQUENCE [LARGE SCALE GENOMIC DNA]</scope>
    <source>
        <strain evidence="1 2">NIES-3715</strain>
    </source>
</reference>